<dbReference type="HOGENOM" id="CLU_074078_3_1_11"/>
<accession>D9WKR3</accession>
<keyword evidence="2" id="KW-1185">Reference proteome</keyword>
<proteinExistence type="predicted"/>
<evidence type="ECO:0000313" key="1">
    <source>
        <dbReference type="EMBL" id="EFL27753.1"/>
    </source>
</evidence>
<gene>
    <name evidence="1" type="ORF">SSOG_07467</name>
</gene>
<organism evidence="1 2">
    <name type="scientific">Streptomyces himastatinicus ATCC 53653</name>
    <dbReference type="NCBI Taxonomy" id="457427"/>
    <lineage>
        <taxon>Bacteria</taxon>
        <taxon>Bacillati</taxon>
        <taxon>Actinomycetota</taxon>
        <taxon>Actinomycetes</taxon>
        <taxon>Kitasatosporales</taxon>
        <taxon>Streptomycetaceae</taxon>
        <taxon>Streptomyces</taxon>
        <taxon>Streptomyces violaceusniger group</taxon>
    </lineage>
</organism>
<protein>
    <recommendedName>
        <fullName evidence="3">DUF742 domain-containing protein</fullName>
    </recommendedName>
</protein>
<dbReference type="PANTHER" id="PTHR36221:SF1">
    <property type="entry name" value="DUF742 DOMAIN-CONTAINING PROTEIN"/>
    <property type="match status" value="1"/>
</dbReference>
<sequence length="125" mass="13500">MTDSDQRWYDEAAGPLVRLYAVTTGRAHVGSEQRLDLMTVIHALPDAGHDPVLSPEQAAILHLCRPRPHPVADIASDSGLPLAVVRVLLSDLLAMGLIRATPPVPPARLPDARILRKVIDGLRAL</sequence>
<reference evidence="1 2" key="1">
    <citation type="submission" date="2009-02" db="EMBL/GenBank/DDBJ databases">
        <title>Annotation of Streptomyces hygroscopicus strain ATCC 53653.</title>
        <authorList>
            <consortium name="The Broad Institute Genome Sequencing Platform"/>
            <consortium name="Broad Institute Microbial Sequencing Center"/>
            <person name="Fischbach M."/>
            <person name="Godfrey P."/>
            <person name="Ward D."/>
            <person name="Young S."/>
            <person name="Zeng Q."/>
            <person name="Koehrsen M."/>
            <person name="Alvarado L."/>
            <person name="Berlin A.M."/>
            <person name="Bochicchio J."/>
            <person name="Borenstein D."/>
            <person name="Chapman S.B."/>
            <person name="Chen Z."/>
            <person name="Engels R."/>
            <person name="Freedman E."/>
            <person name="Gellesch M."/>
            <person name="Goldberg J."/>
            <person name="Griggs A."/>
            <person name="Gujja S."/>
            <person name="Heilman E.R."/>
            <person name="Heiman D.I."/>
            <person name="Hepburn T.A."/>
            <person name="Howarth C."/>
            <person name="Jen D."/>
            <person name="Larson L."/>
            <person name="Lewis B."/>
            <person name="Mehta T."/>
            <person name="Park D."/>
            <person name="Pearson M."/>
            <person name="Richards J."/>
            <person name="Roberts A."/>
            <person name="Saif S."/>
            <person name="Shea T.D."/>
            <person name="Shenoy N."/>
            <person name="Sisk P."/>
            <person name="Stolte C."/>
            <person name="Sykes S.N."/>
            <person name="Thomson T."/>
            <person name="Walk T."/>
            <person name="White J."/>
            <person name="Yandava C."/>
            <person name="Straight P."/>
            <person name="Clardy J."/>
            <person name="Hung D."/>
            <person name="Kolter R."/>
            <person name="Mekalanos J."/>
            <person name="Walker S."/>
            <person name="Walsh C.T."/>
            <person name="Wieland-Brown L.C."/>
            <person name="Haas B."/>
            <person name="Nusbaum C."/>
            <person name="Birren B."/>
        </authorList>
    </citation>
    <scope>NUCLEOTIDE SEQUENCE [LARGE SCALE GENOMIC DNA]</scope>
    <source>
        <strain evidence="1 2">ATCC 53653</strain>
    </source>
</reference>
<dbReference type="Pfam" id="PF05331">
    <property type="entry name" value="DUF742"/>
    <property type="match status" value="1"/>
</dbReference>
<dbReference type="Proteomes" id="UP000003963">
    <property type="component" value="Unassembled WGS sequence"/>
</dbReference>
<name>D9WKR3_9ACTN</name>
<dbReference type="OrthoDB" id="3296462at2"/>
<dbReference type="EMBL" id="GG657754">
    <property type="protein sequence ID" value="EFL27753.1"/>
    <property type="molecule type" value="Genomic_DNA"/>
</dbReference>
<evidence type="ECO:0000313" key="2">
    <source>
        <dbReference type="Proteomes" id="UP000003963"/>
    </source>
</evidence>
<dbReference type="RefSeq" id="WP_009719551.1">
    <property type="nucleotide sequence ID" value="NZ_GG657754.1"/>
</dbReference>
<dbReference type="InterPro" id="IPR007995">
    <property type="entry name" value="DUF742"/>
</dbReference>
<dbReference type="STRING" id="457427.SSOG_07467"/>
<dbReference type="PANTHER" id="PTHR36221">
    <property type="entry name" value="DUF742 DOMAIN-CONTAINING PROTEIN"/>
    <property type="match status" value="1"/>
</dbReference>
<evidence type="ECO:0008006" key="3">
    <source>
        <dbReference type="Google" id="ProtNLM"/>
    </source>
</evidence>
<dbReference type="AlphaFoldDB" id="D9WKR3"/>